<comment type="caution">
    <text evidence="9">The sequence shown here is derived from an EMBL/GenBank/DDBJ whole genome shotgun (WGS) entry which is preliminary data.</text>
</comment>
<dbReference type="CDD" id="cd17369">
    <property type="entry name" value="MFS_ShiA_like"/>
    <property type="match status" value="1"/>
</dbReference>
<feature type="transmembrane region" description="Helical" evidence="7">
    <location>
        <begin position="160"/>
        <end position="184"/>
    </location>
</feature>
<dbReference type="EMBL" id="JAFBBU010000001">
    <property type="protein sequence ID" value="MBM7473092.1"/>
    <property type="molecule type" value="Genomic_DNA"/>
</dbReference>
<reference evidence="9 10" key="1">
    <citation type="submission" date="2021-01" db="EMBL/GenBank/DDBJ databases">
        <title>Sequencing the genomes of 1000 actinobacteria strains.</title>
        <authorList>
            <person name="Klenk H.-P."/>
        </authorList>
    </citation>
    <scope>NUCLEOTIDE SEQUENCE [LARGE SCALE GENOMIC DNA]</scope>
    <source>
        <strain evidence="9 10">DSM 13057</strain>
    </source>
</reference>
<feature type="domain" description="Major facilitator superfamily (MFS) profile" evidence="8">
    <location>
        <begin position="22"/>
        <end position="429"/>
    </location>
</feature>
<feature type="transmembrane region" description="Helical" evidence="7">
    <location>
        <begin position="335"/>
        <end position="355"/>
    </location>
</feature>
<keyword evidence="2" id="KW-0813">Transport</keyword>
<keyword evidence="6 7" id="KW-0472">Membrane</keyword>
<dbReference type="Proteomes" id="UP000776164">
    <property type="component" value="Unassembled WGS sequence"/>
</dbReference>
<evidence type="ECO:0000256" key="7">
    <source>
        <dbReference type="SAM" id="Phobius"/>
    </source>
</evidence>
<keyword evidence="3" id="KW-1003">Cell membrane</keyword>
<dbReference type="SUPFAM" id="SSF103473">
    <property type="entry name" value="MFS general substrate transporter"/>
    <property type="match status" value="1"/>
</dbReference>
<dbReference type="PROSITE" id="PS00216">
    <property type="entry name" value="SUGAR_TRANSPORT_1"/>
    <property type="match status" value="1"/>
</dbReference>
<keyword evidence="4 7" id="KW-0812">Transmembrane</keyword>
<gene>
    <name evidence="9" type="ORF">JOE66_002726</name>
</gene>
<feature type="transmembrane region" description="Helical" evidence="7">
    <location>
        <begin position="190"/>
        <end position="211"/>
    </location>
</feature>
<sequence>MTQLTAEEQRTAALGSPQKLKTALAAGTGAMIENYDFLAFGTASALYFGKAFFPSADPTIGTLLAFLTFGVGFLARPLGGAIGGYLGDKYGRKPVLVTSLLVMGSATFVIGLLPTYGQIGFLAPLILVAVRLIQGLAYGAEWGGAVMMTFEHAPWRSKGAYSAIPQAGSPTGIALATVVFLVSAQLGNDWAWRIPFLASAVLIAVGLFVRLKLEESPDFKEAKIAGEILKNPLKEVVRKGWRTIVQIISLRIVESCAYYIVATFLLSNINVHHPEAKQTTLFALLIACVIAIPAVITSGWISDRIGRKRMYFIGTIAVIAFGFPMFLLTNGGDPALIVLTYIIGISLIWASLAGVQGAWFGELFPTNTRNSGVSLGYQLASSISGFAPFIAGALAATFGWVGGSLFYMLVGVIGLVGVLVTRETWGKSERARVQAILDGTASTDASVNAVR</sequence>
<comment type="subcellular location">
    <subcellularLocation>
        <location evidence="1">Cell membrane</location>
        <topology evidence="1">Multi-pass membrane protein</topology>
    </subcellularLocation>
</comment>
<dbReference type="PROSITE" id="PS50850">
    <property type="entry name" value="MFS"/>
    <property type="match status" value="1"/>
</dbReference>
<evidence type="ECO:0000256" key="6">
    <source>
        <dbReference type="ARBA" id="ARBA00023136"/>
    </source>
</evidence>
<evidence type="ECO:0000256" key="4">
    <source>
        <dbReference type="ARBA" id="ARBA00022692"/>
    </source>
</evidence>
<evidence type="ECO:0000259" key="8">
    <source>
        <dbReference type="PROSITE" id="PS50850"/>
    </source>
</evidence>
<evidence type="ECO:0000256" key="2">
    <source>
        <dbReference type="ARBA" id="ARBA00022448"/>
    </source>
</evidence>
<feature type="transmembrane region" description="Helical" evidence="7">
    <location>
        <begin position="95"/>
        <end position="113"/>
    </location>
</feature>
<dbReference type="InterPro" id="IPR011701">
    <property type="entry name" value="MFS"/>
</dbReference>
<dbReference type="PANTHER" id="PTHR43045:SF1">
    <property type="entry name" value="SHIKIMATE TRANSPORTER"/>
    <property type="match status" value="1"/>
</dbReference>
<accession>A0ABS2L7N5</accession>
<evidence type="ECO:0000313" key="9">
    <source>
        <dbReference type="EMBL" id="MBM7473092.1"/>
    </source>
</evidence>
<keyword evidence="10" id="KW-1185">Reference proteome</keyword>
<dbReference type="RefSeq" id="WP_205110277.1">
    <property type="nucleotide sequence ID" value="NZ_BAAAHT010000010.1"/>
</dbReference>
<keyword evidence="5 7" id="KW-1133">Transmembrane helix</keyword>
<feature type="transmembrane region" description="Helical" evidence="7">
    <location>
        <begin position="119"/>
        <end position="139"/>
    </location>
</feature>
<feature type="transmembrane region" description="Helical" evidence="7">
    <location>
        <begin position="60"/>
        <end position="83"/>
    </location>
</feature>
<name>A0ABS2L7N5_9MICO</name>
<evidence type="ECO:0000313" key="10">
    <source>
        <dbReference type="Proteomes" id="UP000776164"/>
    </source>
</evidence>
<evidence type="ECO:0000256" key="5">
    <source>
        <dbReference type="ARBA" id="ARBA00022989"/>
    </source>
</evidence>
<protein>
    <submittedName>
        <fullName evidence="9">MFS family permease</fullName>
    </submittedName>
</protein>
<feature type="transmembrane region" description="Helical" evidence="7">
    <location>
        <begin position="248"/>
        <end position="269"/>
    </location>
</feature>
<organism evidence="9 10">
    <name type="scientific">Subtercola frigoramans</name>
    <dbReference type="NCBI Taxonomy" id="120298"/>
    <lineage>
        <taxon>Bacteria</taxon>
        <taxon>Bacillati</taxon>
        <taxon>Actinomycetota</taxon>
        <taxon>Actinomycetes</taxon>
        <taxon>Micrococcales</taxon>
        <taxon>Microbacteriaceae</taxon>
        <taxon>Subtercola</taxon>
    </lineage>
</organism>
<proteinExistence type="predicted"/>
<dbReference type="PANTHER" id="PTHR43045">
    <property type="entry name" value="SHIKIMATE TRANSPORTER"/>
    <property type="match status" value="1"/>
</dbReference>
<feature type="transmembrane region" description="Helical" evidence="7">
    <location>
        <begin position="310"/>
        <end position="329"/>
    </location>
</feature>
<dbReference type="InterPro" id="IPR020846">
    <property type="entry name" value="MFS_dom"/>
</dbReference>
<dbReference type="InterPro" id="IPR005829">
    <property type="entry name" value="Sugar_transporter_CS"/>
</dbReference>
<dbReference type="Gene3D" id="1.20.1250.20">
    <property type="entry name" value="MFS general substrate transporter like domains"/>
    <property type="match status" value="2"/>
</dbReference>
<evidence type="ECO:0000256" key="3">
    <source>
        <dbReference type="ARBA" id="ARBA00022475"/>
    </source>
</evidence>
<feature type="transmembrane region" description="Helical" evidence="7">
    <location>
        <begin position="281"/>
        <end position="301"/>
    </location>
</feature>
<dbReference type="Pfam" id="PF07690">
    <property type="entry name" value="MFS_1"/>
    <property type="match status" value="1"/>
</dbReference>
<feature type="transmembrane region" description="Helical" evidence="7">
    <location>
        <begin position="404"/>
        <end position="422"/>
    </location>
</feature>
<feature type="transmembrane region" description="Helical" evidence="7">
    <location>
        <begin position="375"/>
        <end position="398"/>
    </location>
</feature>
<dbReference type="InterPro" id="IPR036259">
    <property type="entry name" value="MFS_trans_sf"/>
</dbReference>
<evidence type="ECO:0000256" key="1">
    <source>
        <dbReference type="ARBA" id="ARBA00004651"/>
    </source>
</evidence>